<sequence length="172" mass="19461">MEESKEFVAHSATYSSQRLQSTFGSPTESRGPQHTARMFPSDKPGHPPISSGGFQPASPLGNVSAATSTPLPYQLPHNEVRSSIASSGLATSNLEGFFFFLYHCPELKERISDWMEGQMGLLIHLKYKNLKTSMKRIGEHLDDNSTKWLLRRCSRDWDGDRFYCLYQQTSRL</sequence>
<dbReference type="PANTHER" id="PTHR47527">
    <property type="entry name" value="RING/FYVE/PHD ZINC FINGER SUPERFAMILY PROTEIN"/>
    <property type="match status" value="1"/>
</dbReference>
<name>A0A438D3G6_VITVI</name>
<evidence type="ECO:0000256" key="1">
    <source>
        <dbReference type="SAM" id="MobiDB-lite"/>
    </source>
</evidence>
<feature type="region of interest" description="Disordered" evidence="1">
    <location>
        <begin position="1"/>
        <end position="65"/>
    </location>
</feature>
<evidence type="ECO:0000313" key="3">
    <source>
        <dbReference type="Proteomes" id="UP000288805"/>
    </source>
</evidence>
<dbReference type="EMBL" id="QGNW01001818">
    <property type="protein sequence ID" value="RVW29962.1"/>
    <property type="molecule type" value="Genomic_DNA"/>
</dbReference>
<comment type="caution">
    <text evidence="2">The sequence shown here is derived from an EMBL/GenBank/DDBJ whole genome shotgun (WGS) entry which is preliminary data.</text>
</comment>
<protein>
    <submittedName>
        <fullName evidence="2">Uncharacterized protein</fullName>
    </submittedName>
</protein>
<dbReference type="PANTHER" id="PTHR47527:SF3">
    <property type="entry name" value="RING_FYVE_PHD ZINC FINGER SUPERFAMILY PROTEIN"/>
    <property type="match status" value="1"/>
</dbReference>
<proteinExistence type="predicted"/>
<feature type="compositionally biased region" description="Polar residues" evidence="1">
    <location>
        <begin position="12"/>
        <end position="32"/>
    </location>
</feature>
<evidence type="ECO:0000313" key="2">
    <source>
        <dbReference type="EMBL" id="RVW29962.1"/>
    </source>
</evidence>
<accession>A0A438D3G6</accession>
<reference evidence="2 3" key="1">
    <citation type="journal article" date="2018" name="PLoS Genet.">
        <title>Population sequencing reveals clonal diversity and ancestral inbreeding in the grapevine cultivar Chardonnay.</title>
        <authorList>
            <person name="Roach M.J."/>
            <person name="Johnson D.L."/>
            <person name="Bohlmann J."/>
            <person name="van Vuuren H.J."/>
            <person name="Jones S.J."/>
            <person name="Pretorius I.S."/>
            <person name="Schmidt S.A."/>
            <person name="Borneman A.R."/>
        </authorList>
    </citation>
    <scope>NUCLEOTIDE SEQUENCE [LARGE SCALE GENOMIC DNA]</scope>
    <source>
        <strain evidence="3">cv. Chardonnay</strain>
        <tissue evidence="2">Leaf</tissue>
    </source>
</reference>
<dbReference type="Proteomes" id="UP000288805">
    <property type="component" value="Unassembled WGS sequence"/>
</dbReference>
<organism evidence="2 3">
    <name type="scientific">Vitis vinifera</name>
    <name type="common">Grape</name>
    <dbReference type="NCBI Taxonomy" id="29760"/>
    <lineage>
        <taxon>Eukaryota</taxon>
        <taxon>Viridiplantae</taxon>
        <taxon>Streptophyta</taxon>
        <taxon>Embryophyta</taxon>
        <taxon>Tracheophyta</taxon>
        <taxon>Spermatophyta</taxon>
        <taxon>Magnoliopsida</taxon>
        <taxon>eudicotyledons</taxon>
        <taxon>Gunneridae</taxon>
        <taxon>Pentapetalae</taxon>
        <taxon>rosids</taxon>
        <taxon>Vitales</taxon>
        <taxon>Vitaceae</taxon>
        <taxon>Viteae</taxon>
        <taxon>Vitis</taxon>
    </lineage>
</organism>
<gene>
    <name evidence="2" type="ORF">CK203_101373</name>
</gene>
<dbReference type="AlphaFoldDB" id="A0A438D3G6"/>